<evidence type="ECO:0000313" key="2">
    <source>
        <dbReference type="EMBL" id="XBM01590.1"/>
    </source>
</evidence>
<gene>
    <name evidence="2" type="ORF">ABHF33_04735</name>
</gene>
<dbReference type="AlphaFoldDB" id="A0AAU7FDB1"/>
<accession>A0AAU7FDB1</accession>
<feature type="transmembrane region" description="Helical" evidence="1">
    <location>
        <begin position="82"/>
        <end position="105"/>
    </location>
</feature>
<evidence type="ECO:0000256" key="1">
    <source>
        <dbReference type="SAM" id="Phobius"/>
    </source>
</evidence>
<feature type="transmembrane region" description="Helical" evidence="1">
    <location>
        <begin position="49"/>
        <end position="70"/>
    </location>
</feature>
<keyword evidence="1" id="KW-0812">Transmembrane</keyword>
<proteinExistence type="predicted"/>
<protein>
    <recommendedName>
        <fullName evidence="3">Transmembrane protein 147</fullName>
    </recommendedName>
</protein>
<feature type="transmembrane region" description="Helical" evidence="1">
    <location>
        <begin position="125"/>
        <end position="144"/>
    </location>
</feature>
<organism evidence="2">
    <name type="scientific">Chitinibacter mangrovi</name>
    <dbReference type="NCBI Taxonomy" id="3153927"/>
    <lineage>
        <taxon>Bacteria</taxon>
        <taxon>Pseudomonadati</taxon>
        <taxon>Pseudomonadota</taxon>
        <taxon>Betaproteobacteria</taxon>
        <taxon>Neisseriales</taxon>
        <taxon>Chitinibacteraceae</taxon>
        <taxon>Chitinibacter</taxon>
    </lineage>
</organism>
<evidence type="ECO:0008006" key="3">
    <source>
        <dbReference type="Google" id="ProtNLM"/>
    </source>
</evidence>
<keyword evidence="1" id="KW-1133">Transmembrane helix</keyword>
<reference evidence="2" key="1">
    <citation type="submission" date="2024-05" db="EMBL/GenBank/DDBJ databases">
        <authorList>
            <person name="Yang L."/>
            <person name="Pan L."/>
        </authorList>
    </citation>
    <scope>NUCLEOTIDE SEQUENCE</scope>
    <source>
        <strain evidence="2">FCG-7</strain>
    </source>
</reference>
<keyword evidence="1" id="KW-0472">Membrane</keyword>
<name>A0AAU7FDB1_9NEIS</name>
<sequence>MYIWKIENLNEQLIAGDLPERDAFKYLLASSTLHALSIIQISVTNSINIWGELISGMISLLGIYFIYTCNGGDQGQKFLNRYIAISLVVYIRIIALLLIPSKIIIVALQSKYAEELFYASDAIELVHNSIIQVTIIFYIAFNINKVARSAHRYKNK</sequence>
<dbReference type="RefSeq" id="WP_348945868.1">
    <property type="nucleotide sequence ID" value="NZ_CP157355.1"/>
</dbReference>
<dbReference type="EMBL" id="CP157355">
    <property type="protein sequence ID" value="XBM01590.1"/>
    <property type="molecule type" value="Genomic_DNA"/>
</dbReference>
<dbReference type="KEGG" id="cmav:ABHF33_04735"/>